<evidence type="ECO:0000256" key="5">
    <source>
        <dbReference type="SAM" id="MobiDB-lite"/>
    </source>
</evidence>
<dbReference type="EMBL" id="CP001326">
    <property type="protein sequence ID" value="ACO63748.1"/>
    <property type="molecule type" value="Genomic_DNA"/>
</dbReference>
<dbReference type="GeneID" id="8243776"/>
<proteinExistence type="predicted"/>
<evidence type="ECO:0000256" key="3">
    <source>
        <dbReference type="ARBA" id="ARBA00023242"/>
    </source>
</evidence>
<dbReference type="GO" id="GO:0003723">
    <property type="term" value="F:RNA binding"/>
    <property type="evidence" value="ECO:0007669"/>
    <property type="project" value="UniProtKB-UniRule"/>
</dbReference>
<dbReference type="RefSeq" id="XP_002502490.1">
    <property type="nucleotide sequence ID" value="XM_002502444.1"/>
</dbReference>
<dbReference type="PROSITE" id="PS50102">
    <property type="entry name" value="RRM"/>
    <property type="match status" value="1"/>
</dbReference>
<dbReference type="InterPro" id="IPR035979">
    <property type="entry name" value="RBD_domain_sf"/>
</dbReference>
<gene>
    <name evidence="7" type="ORF">MICPUN_72715</name>
</gene>
<dbReference type="STRING" id="296587.C1E649"/>
<dbReference type="Pfam" id="PF00076">
    <property type="entry name" value="RRM_1"/>
    <property type="match status" value="1"/>
</dbReference>
<feature type="region of interest" description="Disordered" evidence="5">
    <location>
        <begin position="102"/>
        <end position="134"/>
    </location>
</feature>
<dbReference type="Gene3D" id="3.30.70.330">
    <property type="match status" value="1"/>
</dbReference>
<feature type="non-terminal residue" evidence="7">
    <location>
        <position position="149"/>
    </location>
</feature>
<dbReference type="SMART" id="SM00360">
    <property type="entry name" value="RRM"/>
    <property type="match status" value="1"/>
</dbReference>
<feature type="non-terminal residue" evidence="7">
    <location>
        <position position="1"/>
    </location>
</feature>
<dbReference type="PANTHER" id="PTHR46754">
    <property type="entry name" value="MKI67 FHA DOMAIN-INTERACTING NUCLEOLAR PHOSPHOPROTEIN"/>
    <property type="match status" value="1"/>
</dbReference>
<evidence type="ECO:0000256" key="4">
    <source>
        <dbReference type="PROSITE-ProRule" id="PRU00176"/>
    </source>
</evidence>
<dbReference type="InterPro" id="IPR012677">
    <property type="entry name" value="Nucleotide-bd_a/b_plait_sf"/>
</dbReference>
<evidence type="ECO:0000313" key="7">
    <source>
        <dbReference type="EMBL" id="ACO63748.1"/>
    </source>
</evidence>
<sequence>KDERPKVLYIGHVPHGFYEEQMRGYFSQFGEVTRLRLSRNKKTGKSKHYAFVEFKHPEVAQIVAESMNGYLLFESVLKVRTMTEAECHPEMWKGANRKFKQVPWQKKAATQHDRERSADEQKARNSALLRGERRRRKKIADAGIEYDFP</sequence>
<reference evidence="7 8" key="1">
    <citation type="journal article" date="2009" name="Science">
        <title>Green evolution and dynamic adaptations revealed by genomes of the marine picoeukaryotes Micromonas.</title>
        <authorList>
            <person name="Worden A.Z."/>
            <person name="Lee J.H."/>
            <person name="Mock T."/>
            <person name="Rouze P."/>
            <person name="Simmons M.P."/>
            <person name="Aerts A.L."/>
            <person name="Allen A.E."/>
            <person name="Cuvelier M.L."/>
            <person name="Derelle E."/>
            <person name="Everett M.V."/>
            <person name="Foulon E."/>
            <person name="Grimwood J."/>
            <person name="Gundlach H."/>
            <person name="Henrissat B."/>
            <person name="Napoli C."/>
            <person name="McDonald S.M."/>
            <person name="Parker M.S."/>
            <person name="Rombauts S."/>
            <person name="Salamov A."/>
            <person name="Von Dassow P."/>
            <person name="Badger J.H."/>
            <person name="Coutinho P.M."/>
            <person name="Demir E."/>
            <person name="Dubchak I."/>
            <person name="Gentemann C."/>
            <person name="Eikrem W."/>
            <person name="Gready J.E."/>
            <person name="John U."/>
            <person name="Lanier W."/>
            <person name="Lindquist E.A."/>
            <person name="Lucas S."/>
            <person name="Mayer K.F."/>
            <person name="Moreau H."/>
            <person name="Not F."/>
            <person name="Otillar R."/>
            <person name="Panaud O."/>
            <person name="Pangilinan J."/>
            <person name="Paulsen I."/>
            <person name="Piegu B."/>
            <person name="Poliakov A."/>
            <person name="Robbens S."/>
            <person name="Schmutz J."/>
            <person name="Toulza E."/>
            <person name="Wyss T."/>
            <person name="Zelensky A."/>
            <person name="Zhou K."/>
            <person name="Armbrust E.V."/>
            <person name="Bhattacharya D."/>
            <person name="Goodenough U.W."/>
            <person name="Van de Peer Y."/>
            <person name="Grigoriev I.V."/>
        </authorList>
    </citation>
    <scope>NUCLEOTIDE SEQUENCE [LARGE SCALE GENOMIC DNA]</scope>
    <source>
        <strain evidence="8">RCC299 / NOUM17</strain>
    </source>
</reference>
<comment type="subcellular location">
    <subcellularLocation>
        <location evidence="1">Nucleus</location>
        <location evidence="1">Nucleolus</location>
    </subcellularLocation>
</comment>
<dbReference type="OMA" id="FYEKQMK"/>
<dbReference type="KEGG" id="mis:MICPUN_72715"/>
<dbReference type="InterPro" id="IPR000504">
    <property type="entry name" value="RRM_dom"/>
</dbReference>
<protein>
    <recommendedName>
        <fullName evidence="6">RRM domain-containing protein</fullName>
    </recommendedName>
</protein>
<keyword evidence="8" id="KW-1185">Reference proteome</keyword>
<dbReference type="GO" id="GO:0005730">
    <property type="term" value="C:nucleolus"/>
    <property type="evidence" value="ECO:0007669"/>
    <property type="project" value="UniProtKB-SubCell"/>
</dbReference>
<evidence type="ECO:0000256" key="1">
    <source>
        <dbReference type="ARBA" id="ARBA00004604"/>
    </source>
</evidence>
<accession>C1E649</accession>
<dbReference type="AlphaFoldDB" id="C1E649"/>
<dbReference type="CDD" id="cd12307">
    <property type="entry name" value="RRM_NIFK_like"/>
    <property type="match status" value="1"/>
</dbReference>
<evidence type="ECO:0000313" key="8">
    <source>
        <dbReference type="Proteomes" id="UP000002009"/>
    </source>
</evidence>
<dbReference type="FunCoup" id="C1E649">
    <property type="interactions" value="1605"/>
</dbReference>
<keyword evidence="3" id="KW-0539">Nucleus</keyword>
<dbReference type="SUPFAM" id="SSF54928">
    <property type="entry name" value="RNA-binding domain, RBD"/>
    <property type="match status" value="1"/>
</dbReference>
<organism evidence="7 8">
    <name type="scientific">Micromonas commoda (strain RCC299 / NOUM17 / CCMP2709)</name>
    <name type="common">Picoplanktonic green alga</name>
    <dbReference type="NCBI Taxonomy" id="296587"/>
    <lineage>
        <taxon>Eukaryota</taxon>
        <taxon>Viridiplantae</taxon>
        <taxon>Chlorophyta</taxon>
        <taxon>Mamiellophyceae</taxon>
        <taxon>Mamiellales</taxon>
        <taxon>Mamiellaceae</taxon>
        <taxon>Micromonas</taxon>
    </lineage>
</organism>
<evidence type="ECO:0000259" key="6">
    <source>
        <dbReference type="PROSITE" id="PS50102"/>
    </source>
</evidence>
<keyword evidence="2 4" id="KW-0694">RNA-binding</keyword>
<dbReference type="InParanoid" id="C1E649"/>
<feature type="domain" description="RRM" evidence="6">
    <location>
        <begin position="6"/>
        <end position="84"/>
    </location>
</feature>
<name>C1E649_MICCC</name>
<dbReference type="eggNOG" id="KOG4208">
    <property type="taxonomic scope" value="Eukaryota"/>
</dbReference>
<dbReference type="OrthoDB" id="21467at2759"/>
<feature type="compositionally biased region" description="Basic and acidic residues" evidence="5">
    <location>
        <begin position="110"/>
        <end position="123"/>
    </location>
</feature>
<dbReference type="Proteomes" id="UP000002009">
    <property type="component" value="Chromosome 5"/>
</dbReference>
<evidence type="ECO:0000256" key="2">
    <source>
        <dbReference type="ARBA" id="ARBA00022884"/>
    </source>
</evidence>